<dbReference type="InterPro" id="IPR012336">
    <property type="entry name" value="Thioredoxin-like_fold"/>
</dbReference>
<reference evidence="7 8" key="1">
    <citation type="submission" date="2019-09" db="EMBL/GenBank/DDBJ databases">
        <title>H2 Metabolism Revealed by Metagenomic Analysis in Subglacial Sediment of East Antarctica.</title>
        <authorList>
            <person name="Yang Z."/>
            <person name="Zhang Y."/>
            <person name="Lv Y."/>
            <person name="Yan W."/>
            <person name="Xiao X."/>
            <person name="Sun B."/>
            <person name="Ma H."/>
        </authorList>
    </citation>
    <scope>NUCLEOTIDE SEQUENCE [LARGE SCALE GENOMIC DNA]</scope>
    <source>
        <strain evidence="7">Bin2_2</strain>
    </source>
</reference>
<keyword evidence="4" id="KW-1015">Disulfide bond</keyword>
<evidence type="ECO:0000256" key="2">
    <source>
        <dbReference type="ARBA" id="ARBA00022729"/>
    </source>
</evidence>
<dbReference type="PANTHER" id="PTHR13887">
    <property type="entry name" value="GLUTATHIONE S-TRANSFERASE KAPPA"/>
    <property type="match status" value="1"/>
</dbReference>
<comment type="similarity">
    <text evidence="1">Belongs to the thioredoxin family. DsbA subfamily.</text>
</comment>
<dbReference type="Pfam" id="PF13462">
    <property type="entry name" value="Thioredoxin_4"/>
    <property type="match status" value="1"/>
</dbReference>
<keyword evidence="3" id="KW-0560">Oxidoreductase</keyword>
<evidence type="ECO:0000259" key="6">
    <source>
        <dbReference type="Pfam" id="PF13462"/>
    </source>
</evidence>
<evidence type="ECO:0000256" key="3">
    <source>
        <dbReference type="ARBA" id="ARBA00023002"/>
    </source>
</evidence>
<accession>A0A7C9P2Y6</accession>
<dbReference type="GO" id="GO:0016491">
    <property type="term" value="F:oxidoreductase activity"/>
    <property type="evidence" value="ECO:0007669"/>
    <property type="project" value="UniProtKB-KW"/>
</dbReference>
<evidence type="ECO:0000256" key="5">
    <source>
        <dbReference type="ARBA" id="ARBA00023284"/>
    </source>
</evidence>
<evidence type="ECO:0000256" key="1">
    <source>
        <dbReference type="ARBA" id="ARBA00005791"/>
    </source>
</evidence>
<dbReference type="SUPFAM" id="SSF52833">
    <property type="entry name" value="Thioredoxin-like"/>
    <property type="match status" value="1"/>
</dbReference>
<sequence length="218" mass="24430">MNKKTLFFTSAAALLLVFIVGALFYTSQKQKQSTQLVDTHSSALIRMHAPTLGKPDAPVVIVEFFDPACETCRVFYPLVKDILAANPDQVRLVLRYAPFHNGSDKVVAVLEAARKQGKFWQALEALLATQEDWSPNHTPQVELVWPHLEGLGLDMEKMRIDMHAPEIANLIAQDLADGETLMVNKTPEFFVNGKPLPSFGYEQLQILVADELNETKQR</sequence>
<dbReference type="AlphaFoldDB" id="A0A7C9P2Y6"/>
<protein>
    <submittedName>
        <fullName evidence="7">Thioredoxin domain-containing protein</fullName>
    </submittedName>
</protein>
<keyword evidence="5" id="KW-0676">Redox-active center</keyword>
<proteinExistence type="inferred from homology"/>
<keyword evidence="2" id="KW-0732">Signal</keyword>
<evidence type="ECO:0000256" key="4">
    <source>
        <dbReference type="ARBA" id="ARBA00023157"/>
    </source>
</evidence>
<dbReference type="EMBL" id="JAAFGW010000059">
    <property type="protein sequence ID" value="NDP47826.1"/>
    <property type="molecule type" value="Genomic_DNA"/>
</dbReference>
<evidence type="ECO:0000313" key="7">
    <source>
        <dbReference type="EMBL" id="NDP47826.1"/>
    </source>
</evidence>
<dbReference type="InterPro" id="IPR036249">
    <property type="entry name" value="Thioredoxin-like_sf"/>
</dbReference>
<dbReference type="Gene3D" id="3.40.30.10">
    <property type="entry name" value="Glutaredoxin"/>
    <property type="match status" value="1"/>
</dbReference>
<comment type="caution">
    <text evidence="7">The sequence shown here is derived from an EMBL/GenBank/DDBJ whole genome shotgun (WGS) entry which is preliminary data.</text>
</comment>
<dbReference type="PANTHER" id="PTHR13887:SF14">
    <property type="entry name" value="DISULFIDE BOND FORMATION PROTEIN D"/>
    <property type="match status" value="1"/>
</dbReference>
<evidence type="ECO:0000313" key="8">
    <source>
        <dbReference type="Proteomes" id="UP000483432"/>
    </source>
</evidence>
<dbReference type="Proteomes" id="UP000483432">
    <property type="component" value="Unassembled WGS sequence"/>
</dbReference>
<name>A0A7C9P2Y6_9PROT</name>
<organism evidence="7 8">
    <name type="scientific">Sulfuriferula multivorans</name>
    <dbReference type="NCBI Taxonomy" id="1559896"/>
    <lineage>
        <taxon>Bacteria</taxon>
        <taxon>Pseudomonadati</taxon>
        <taxon>Pseudomonadota</taxon>
        <taxon>Betaproteobacteria</taxon>
        <taxon>Nitrosomonadales</taxon>
        <taxon>Sulfuricellaceae</taxon>
        <taxon>Sulfuriferula</taxon>
    </lineage>
</organism>
<feature type="domain" description="Thioredoxin-like fold" evidence="6">
    <location>
        <begin position="50"/>
        <end position="207"/>
    </location>
</feature>
<gene>
    <name evidence="7" type="ORF">GZ085_05415</name>
</gene>